<gene>
    <name evidence="2" type="ORF">ACFPGP_02780</name>
</gene>
<keyword evidence="3" id="KW-1185">Reference proteome</keyword>
<dbReference type="RefSeq" id="WP_378586574.1">
    <property type="nucleotide sequence ID" value="NZ_JBHSKD010000003.1"/>
</dbReference>
<dbReference type="InterPro" id="IPR045598">
    <property type="entry name" value="DUF6457"/>
</dbReference>
<dbReference type="Pfam" id="PF20058">
    <property type="entry name" value="DUF6457"/>
    <property type="match status" value="1"/>
</dbReference>
<feature type="domain" description="DUF6457" evidence="1">
    <location>
        <begin position="2"/>
        <end position="79"/>
    </location>
</feature>
<proteinExistence type="predicted"/>
<evidence type="ECO:0000313" key="2">
    <source>
        <dbReference type="EMBL" id="MFC5175582.1"/>
    </source>
</evidence>
<evidence type="ECO:0000313" key="3">
    <source>
        <dbReference type="Proteomes" id="UP001596087"/>
    </source>
</evidence>
<dbReference type="EMBL" id="JBHSKD010000003">
    <property type="protein sequence ID" value="MFC5175582.1"/>
    <property type="molecule type" value="Genomic_DNA"/>
</dbReference>
<dbReference type="Proteomes" id="UP001596087">
    <property type="component" value="Unassembled WGS sequence"/>
</dbReference>
<name>A0ABW0BF32_9ACTN</name>
<sequence length="109" mass="11630">MNLHDWIDELSDVLDVDTEVDEALILDLAKVAADNVVKIAAPITSYLLGYAAGAHDADPEGVEALAARAQALAEGWDRPANAPDPLEVVVETEIPDDSAVDHSHDAFEE</sequence>
<organism evidence="2 3">
    <name type="scientific">Nocardioides taihuensis</name>
    <dbReference type="NCBI Taxonomy" id="1835606"/>
    <lineage>
        <taxon>Bacteria</taxon>
        <taxon>Bacillati</taxon>
        <taxon>Actinomycetota</taxon>
        <taxon>Actinomycetes</taxon>
        <taxon>Propionibacteriales</taxon>
        <taxon>Nocardioidaceae</taxon>
        <taxon>Nocardioides</taxon>
    </lineage>
</organism>
<reference evidence="3" key="1">
    <citation type="journal article" date="2019" name="Int. J. Syst. Evol. Microbiol.">
        <title>The Global Catalogue of Microorganisms (GCM) 10K type strain sequencing project: providing services to taxonomists for standard genome sequencing and annotation.</title>
        <authorList>
            <consortium name="The Broad Institute Genomics Platform"/>
            <consortium name="The Broad Institute Genome Sequencing Center for Infectious Disease"/>
            <person name="Wu L."/>
            <person name="Ma J."/>
        </authorList>
    </citation>
    <scope>NUCLEOTIDE SEQUENCE [LARGE SCALE GENOMIC DNA]</scope>
    <source>
        <strain evidence="3">DFY41</strain>
    </source>
</reference>
<accession>A0ABW0BF32</accession>
<evidence type="ECO:0000259" key="1">
    <source>
        <dbReference type="Pfam" id="PF20058"/>
    </source>
</evidence>
<comment type="caution">
    <text evidence="2">The sequence shown here is derived from an EMBL/GenBank/DDBJ whole genome shotgun (WGS) entry which is preliminary data.</text>
</comment>
<protein>
    <submittedName>
        <fullName evidence="2">DUF6457 domain-containing protein</fullName>
    </submittedName>
</protein>